<dbReference type="GO" id="GO:0032259">
    <property type="term" value="P:methylation"/>
    <property type="evidence" value="ECO:0007669"/>
    <property type="project" value="UniProtKB-KW"/>
</dbReference>
<sequence length="254" mass="28022">MVVTQRGDVVMVLLQCLAFFLCDAFTSNAGAYTTVPALSIHARWYHRNHPAQGDESPTLLRLNADKQFVDFSSPSEWEEFYKSTSASASSSSSSASPEGYDVTEWHSSISLHRIAAYITNPNEGRRNDPIRNDNDSGNPHHTPTCLMIGCGNSQLPDAVLPNAELTLLDTSQTCLEQLRSSYGDQVRYVCGNALKLSDCLPASVTFDSILDKGLIDALLCGDGWDSDLERLLRQASKHLVPHQGRYILISYRLP</sequence>
<feature type="chain" id="PRO_5031503583" description="Methyltransferase type 11 domain-containing protein" evidence="4">
    <location>
        <begin position="25"/>
        <end position="254"/>
    </location>
</feature>
<keyword evidence="3" id="KW-0808">Transferase</keyword>
<comment type="similarity">
    <text evidence="1">Belongs to the methyltransferase superfamily.</text>
</comment>
<evidence type="ECO:0000256" key="2">
    <source>
        <dbReference type="ARBA" id="ARBA00022603"/>
    </source>
</evidence>
<dbReference type="AlphaFoldDB" id="A0A7R9ZM84"/>
<proteinExistence type="inferred from homology"/>
<keyword evidence="2" id="KW-0489">Methyltransferase</keyword>
<dbReference type="PANTHER" id="PTHR12176:SF79">
    <property type="entry name" value="METHYLTRANSFERASE TYPE 11 DOMAIN-CONTAINING PROTEIN"/>
    <property type="match status" value="1"/>
</dbReference>
<name>A0A7R9ZM84_9STRA</name>
<feature type="signal peptide" evidence="4">
    <location>
        <begin position="1"/>
        <end position="24"/>
    </location>
</feature>
<organism evidence="5">
    <name type="scientific">Craspedostauros australis</name>
    <dbReference type="NCBI Taxonomy" id="1486917"/>
    <lineage>
        <taxon>Eukaryota</taxon>
        <taxon>Sar</taxon>
        <taxon>Stramenopiles</taxon>
        <taxon>Ochrophyta</taxon>
        <taxon>Bacillariophyta</taxon>
        <taxon>Bacillariophyceae</taxon>
        <taxon>Bacillariophycidae</taxon>
        <taxon>Naviculales</taxon>
        <taxon>Naviculaceae</taxon>
        <taxon>Craspedostauros</taxon>
    </lineage>
</organism>
<dbReference type="InterPro" id="IPR051419">
    <property type="entry name" value="Lys/N-term_MeTrsfase_sf"/>
</dbReference>
<evidence type="ECO:0000256" key="1">
    <source>
        <dbReference type="ARBA" id="ARBA00008361"/>
    </source>
</evidence>
<dbReference type="PANTHER" id="PTHR12176">
    <property type="entry name" value="SAM-DEPENDENT METHYLTRANSFERASE SUPERFAMILY PROTEIN"/>
    <property type="match status" value="1"/>
</dbReference>
<reference evidence="5" key="1">
    <citation type="submission" date="2021-01" db="EMBL/GenBank/DDBJ databases">
        <authorList>
            <person name="Corre E."/>
            <person name="Pelletier E."/>
            <person name="Niang G."/>
            <person name="Scheremetjew M."/>
            <person name="Finn R."/>
            <person name="Kale V."/>
            <person name="Holt S."/>
            <person name="Cochrane G."/>
            <person name="Meng A."/>
            <person name="Brown T."/>
            <person name="Cohen L."/>
        </authorList>
    </citation>
    <scope>NUCLEOTIDE SEQUENCE</scope>
    <source>
        <strain evidence="5">CCMP3328</strain>
    </source>
</reference>
<dbReference type="GO" id="GO:0008168">
    <property type="term" value="F:methyltransferase activity"/>
    <property type="evidence" value="ECO:0007669"/>
    <property type="project" value="UniProtKB-KW"/>
</dbReference>
<evidence type="ECO:0008006" key="6">
    <source>
        <dbReference type="Google" id="ProtNLM"/>
    </source>
</evidence>
<evidence type="ECO:0000313" key="5">
    <source>
        <dbReference type="EMBL" id="CAD8335260.1"/>
    </source>
</evidence>
<dbReference type="SUPFAM" id="SSF53335">
    <property type="entry name" value="S-adenosyl-L-methionine-dependent methyltransferases"/>
    <property type="match status" value="1"/>
</dbReference>
<dbReference type="Gene3D" id="3.40.50.150">
    <property type="entry name" value="Vaccinia Virus protein VP39"/>
    <property type="match status" value="1"/>
</dbReference>
<accession>A0A7R9ZM84</accession>
<evidence type="ECO:0000256" key="4">
    <source>
        <dbReference type="SAM" id="SignalP"/>
    </source>
</evidence>
<keyword evidence="4" id="KW-0732">Signal</keyword>
<evidence type="ECO:0000256" key="3">
    <source>
        <dbReference type="ARBA" id="ARBA00022679"/>
    </source>
</evidence>
<dbReference type="InterPro" id="IPR029063">
    <property type="entry name" value="SAM-dependent_MTases_sf"/>
</dbReference>
<gene>
    <name evidence="5" type="ORF">CAUS1442_LOCUS7365</name>
</gene>
<dbReference type="EMBL" id="HBEF01011684">
    <property type="protein sequence ID" value="CAD8335260.1"/>
    <property type="molecule type" value="Transcribed_RNA"/>
</dbReference>
<protein>
    <recommendedName>
        <fullName evidence="6">Methyltransferase type 11 domain-containing protein</fullName>
    </recommendedName>
</protein>